<evidence type="ECO:0000313" key="2">
    <source>
        <dbReference type="EMBL" id="KAK7692384.1"/>
    </source>
</evidence>
<sequence length="571" mass="64174">MSRIPAREVAQARQALEHDLEATAKRIIELKIRLNQLVPIARLSSKLLSKIFMQCITTEITDTSFNRAVNYNDRWKVTHICHHLRKVALRCPSLWSQVEIYGPETEHLNELLVRSKGASLTVHANIYIPRDQGGVKKVLTEIERIESLQISASHTTFANMFSTQPISAPRLKRVILKNPFASVDETVPFLSECRMPSLQAVQLYNFPITFTHPFFAPTLTHLILVAFDGIHPSPPRLSDLMHMLAGMPLLQHLEYASELIDDDLALQNIALVHLRSLELSTNLSRHLPTFVKLLDQLSIPTTAKALLDLASLKLIEILPKLTAPVMRVLIGGGRIGSAATTPPVGFSIQHQPEDKTCILGFWLSEPIPLHDKHTLRIALPWIPDLSDEIWAFCRSLPLSNVTACILGCPPKGYEGEIGETSLAEWRNTMGQMKDLTWLRVIGEGGMLFPSLLEHLIHPEGSNVTGCSKLETLRMESVQFISYPNPDSNLYVKELIQVVSKLPNLKTLEVSQCSHFYETDYMEFFESRVPIIWDHVVRNGIVWMCGKSFTSDTSSDDSTSDNSETSWDLNSP</sequence>
<accession>A0AAW0GKQ6</accession>
<keyword evidence="3" id="KW-1185">Reference proteome</keyword>
<dbReference type="Proteomes" id="UP001385951">
    <property type="component" value="Unassembled WGS sequence"/>
</dbReference>
<dbReference type="Gene3D" id="3.80.10.10">
    <property type="entry name" value="Ribonuclease Inhibitor"/>
    <property type="match status" value="1"/>
</dbReference>
<comment type="caution">
    <text evidence="2">The sequence shown here is derived from an EMBL/GenBank/DDBJ whole genome shotgun (WGS) entry which is preliminary data.</text>
</comment>
<gene>
    <name evidence="2" type="ORF">QCA50_004009</name>
</gene>
<dbReference type="EMBL" id="JASBNA010000004">
    <property type="protein sequence ID" value="KAK7692384.1"/>
    <property type="molecule type" value="Genomic_DNA"/>
</dbReference>
<dbReference type="AlphaFoldDB" id="A0AAW0GKQ6"/>
<organism evidence="2 3">
    <name type="scientific">Cerrena zonata</name>
    <dbReference type="NCBI Taxonomy" id="2478898"/>
    <lineage>
        <taxon>Eukaryota</taxon>
        <taxon>Fungi</taxon>
        <taxon>Dikarya</taxon>
        <taxon>Basidiomycota</taxon>
        <taxon>Agaricomycotina</taxon>
        <taxon>Agaricomycetes</taxon>
        <taxon>Polyporales</taxon>
        <taxon>Cerrenaceae</taxon>
        <taxon>Cerrena</taxon>
    </lineage>
</organism>
<evidence type="ECO:0008006" key="4">
    <source>
        <dbReference type="Google" id="ProtNLM"/>
    </source>
</evidence>
<proteinExistence type="predicted"/>
<name>A0AAW0GKQ6_9APHY</name>
<protein>
    <recommendedName>
        <fullName evidence="4">F-box domain-containing protein</fullName>
    </recommendedName>
</protein>
<evidence type="ECO:0000256" key="1">
    <source>
        <dbReference type="SAM" id="MobiDB-lite"/>
    </source>
</evidence>
<dbReference type="SUPFAM" id="SSF52058">
    <property type="entry name" value="L domain-like"/>
    <property type="match status" value="1"/>
</dbReference>
<feature type="region of interest" description="Disordered" evidence="1">
    <location>
        <begin position="549"/>
        <end position="571"/>
    </location>
</feature>
<evidence type="ECO:0000313" key="3">
    <source>
        <dbReference type="Proteomes" id="UP001385951"/>
    </source>
</evidence>
<dbReference type="InterPro" id="IPR032675">
    <property type="entry name" value="LRR_dom_sf"/>
</dbReference>
<reference evidence="2 3" key="1">
    <citation type="submission" date="2022-09" db="EMBL/GenBank/DDBJ databases">
        <authorList>
            <person name="Palmer J.M."/>
        </authorList>
    </citation>
    <scope>NUCLEOTIDE SEQUENCE [LARGE SCALE GENOMIC DNA]</scope>
    <source>
        <strain evidence="2 3">DSM 7382</strain>
    </source>
</reference>